<evidence type="ECO:0000256" key="1">
    <source>
        <dbReference type="SAM" id="MobiDB-lite"/>
    </source>
</evidence>
<keyword evidence="3" id="KW-1185">Reference proteome</keyword>
<evidence type="ECO:0000313" key="2">
    <source>
        <dbReference type="EMBL" id="KAI5441279.1"/>
    </source>
</evidence>
<organism evidence="2 3">
    <name type="scientific">Pisum sativum</name>
    <name type="common">Garden pea</name>
    <name type="synonym">Lathyrus oleraceus</name>
    <dbReference type="NCBI Taxonomy" id="3888"/>
    <lineage>
        <taxon>Eukaryota</taxon>
        <taxon>Viridiplantae</taxon>
        <taxon>Streptophyta</taxon>
        <taxon>Embryophyta</taxon>
        <taxon>Tracheophyta</taxon>
        <taxon>Spermatophyta</taxon>
        <taxon>Magnoliopsida</taxon>
        <taxon>eudicotyledons</taxon>
        <taxon>Gunneridae</taxon>
        <taxon>Pentapetalae</taxon>
        <taxon>rosids</taxon>
        <taxon>fabids</taxon>
        <taxon>Fabales</taxon>
        <taxon>Fabaceae</taxon>
        <taxon>Papilionoideae</taxon>
        <taxon>50 kb inversion clade</taxon>
        <taxon>NPAAA clade</taxon>
        <taxon>Hologalegina</taxon>
        <taxon>IRL clade</taxon>
        <taxon>Fabeae</taxon>
        <taxon>Lathyrus</taxon>
    </lineage>
</organism>
<accession>A0A9D5BE80</accession>
<evidence type="ECO:0000313" key="3">
    <source>
        <dbReference type="Proteomes" id="UP001058974"/>
    </source>
</evidence>
<gene>
    <name evidence="2" type="ORF">KIW84_010658</name>
</gene>
<dbReference type="Gramene" id="Psat01G0065800-T1">
    <property type="protein sequence ID" value="KAI5441279.1"/>
    <property type="gene ID" value="KIW84_010658"/>
</dbReference>
<protein>
    <submittedName>
        <fullName evidence="2">Uncharacterized protein</fullName>
    </submittedName>
</protein>
<feature type="region of interest" description="Disordered" evidence="1">
    <location>
        <begin position="55"/>
        <end position="78"/>
    </location>
</feature>
<comment type="caution">
    <text evidence="2">The sequence shown here is derived from an EMBL/GenBank/DDBJ whole genome shotgun (WGS) entry which is preliminary data.</text>
</comment>
<sequence>MASLSMVVTSSCIKSTCGKGEWFHYKSVACIQEEDYHIENGDSYREARIQEQDYHNGVGDSCREGDDDDGDYDYAPAA</sequence>
<name>A0A9D5BE80_PEA</name>
<dbReference type="Proteomes" id="UP001058974">
    <property type="component" value="Chromosome 1"/>
</dbReference>
<reference evidence="2 3" key="1">
    <citation type="journal article" date="2022" name="Nat. Genet.">
        <title>Improved pea reference genome and pan-genome highlight genomic features and evolutionary characteristics.</title>
        <authorList>
            <person name="Yang T."/>
            <person name="Liu R."/>
            <person name="Luo Y."/>
            <person name="Hu S."/>
            <person name="Wang D."/>
            <person name="Wang C."/>
            <person name="Pandey M.K."/>
            <person name="Ge S."/>
            <person name="Xu Q."/>
            <person name="Li N."/>
            <person name="Li G."/>
            <person name="Huang Y."/>
            <person name="Saxena R.K."/>
            <person name="Ji Y."/>
            <person name="Li M."/>
            <person name="Yan X."/>
            <person name="He Y."/>
            <person name="Liu Y."/>
            <person name="Wang X."/>
            <person name="Xiang C."/>
            <person name="Varshney R.K."/>
            <person name="Ding H."/>
            <person name="Gao S."/>
            <person name="Zong X."/>
        </authorList>
    </citation>
    <scope>NUCLEOTIDE SEQUENCE [LARGE SCALE GENOMIC DNA]</scope>
    <source>
        <strain evidence="2 3">cv. Zhongwan 6</strain>
    </source>
</reference>
<dbReference type="EMBL" id="JAMSHJ010000001">
    <property type="protein sequence ID" value="KAI5441279.1"/>
    <property type="molecule type" value="Genomic_DNA"/>
</dbReference>
<dbReference type="AlphaFoldDB" id="A0A9D5BE80"/>
<proteinExistence type="predicted"/>